<organism evidence="3 4">
    <name type="scientific">Pigmentiphaga litoralis</name>
    <dbReference type="NCBI Taxonomy" id="516702"/>
    <lineage>
        <taxon>Bacteria</taxon>
        <taxon>Pseudomonadati</taxon>
        <taxon>Pseudomonadota</taxon>
        <taxon>Betaproteobacteria</taxon>
        <taxon>Burkholderiales</taxon>
        <taxon>Alcaligenaceae</taxon>
        <taxon>Pigmentiphaga</taxon>
    </lineage>
</organism>
<keyword evidence="1" id="KW-0472">Membrane</keyword>
<dbReference type="InterPro" id="IPR051474">
    <property type="entry name" value="Anti-sigma-K/W_factor"/>
</dbReference>
<feature type="transmembrane region" description="Helical" evidence="1">
    <location>
        <begin position="100"/>
        <end position="121"/>
    </location>
</feature>
<dbReference type="PANTHER" id="PTHR37461:SF1">
    <property type="entry name" value="ANTI-SIGMA-K FACTOR RSKA"/>
    <property type="match status" value="1"/>
</dbReference>
<evidence type="ECO:0000313" key="4">
    <source>
        <dbReference type="Proteomes" id="UP000542125"/>
    </source>
</evidence>
<keyword evidence="1" id="KW-1133">Transmembrane helix</keyword>
<comment type="caution">
    <text evidence="3">The sequence shown here is derived from an EMBL/GenBank/DDBJ whole genome shotgun (WGS) entry which is preliminary data.</text>
</comment>
<evidence type="ECO:0000256" key="1">
    <source>
        <dbReference type="SAM" id="Phobius"/>
    </source>
</evidence>
<feature type="domain" description="Anti-sigma K factor RskA C-terminal" evidence="2">
    <location>
        <begin position="110"/>
        <end position="231"/>
    </location>
</feature>
<sequence length="246" mass="27024">MNFQDDDELSATAGEYVLGTLRGEERDAFEREMAGNFKVRREVYEWQDRLFSLNLVAKPAETPATLWGRIEQRLPAFSHRDDPRGAQVAPQGGFWSRLNVWRWTGAAGFALAALLAAALVLRPTINTVETQYVAVLQSPDRSMAGWVVDASNPRELRMIPLVDNTLTTPNSMEIWTKAEGAARPTSLGLLPTNAVTIIPKDRLPTLEGNQLFEITLEPPNGSPTGGPTGPILFLGKTVSLPSKKTL</sequence>
<evidence type="ECO:0000259" key="2">
    <source>
        <dbReference type="Pfam" id="PF10099"/>
    </source>
</evidence>
<dbReference type="EMBL" id="JACBYR010000001">
    <property type="protein sequence ID" value="NYE80893.1"/>
    <property type="molecule type" value="Genomic_DNA"/>
</dbReference>
<dbReference type="GO" id="GO:0005886">
    <property type="term" value="C:plasma membrane"/>
    <property type="evidence" value="ECO:0007669"/>
    <property type="project" value="InterPro"/>
</dbReference>
<dbReference type="GO" id="GO:0016989">
    <property type="term" value="F:sigma factor antagonist activity"/>
    <property type="evidence" value="ECO:0007669"/>
    <property type="project" value="TreeGrafter"/>
</dbReference>
<gene>
    <name evidence="3" type="ORF">FHW18_000164</name>
</gene>
<proteinExistence type="predicted"/>
<protein>
    <submittedName>
        <fullName evidence="3">Anti-sigma-K factor RskA</fullName>
    </submittedName>
</protein>
<keyword evidence="1" id="KW-0812">Transmembrane</keyword>
<dbReference type="RefSeq" id="WP_179582407.1">
    <property type="nucleotide sequence ID" value="NZ_JACBYR010000001.1"/>
</dbReference>
<dbReference type="Proteomes" id="UP000542125">
    <property type="component" value="Unassembled WGS sequence"/>
</dbReference>
<reference evidence="3 4" key="1">
    <citation type="submission" date="2020-07" db="EMBL/GenBank/DDBJ databases">
        <title>Genomic Encyclopedia of Type Strains, Phase IV (KMG-V): Genome sequencing to study the core and pangenomes of soil and plant-associated prokaryotes.</title>
        <authorList>
            <person name="Whitman W."/>
        </authorList>
    </citation>
    <scope>NUCLEOTIDE SEQUENCE [LARGE SCALE GENOMIC DNA]</scope>
    <source>
        <strain evidence="3 4">SAS40</strain>
    </source>
</reference>
<keyword evidence="4" id="KW-1185">Reference proteome</keyword>
<dbReference type="GO" id="GO:0006417">
    <property type="term" value="P:regulation of translation"/>
    <property type="evidence" value="ECO:0007669"/>
    <property type="project" value="TreeGrafter"/>
</dbReference>
<evidence type="ECO:0000313" key="3">
    <source>
        <dbReference type="EMBL" id="NYE80893.1"/>
    </source>
</evidence>
<dbReference type="Pfam" id="PF10099">
    <property type="entry name" value="RskA_C"/>
    <property type="match status" value="1"/>
</dbReference>
<dbReference type="PANTHER" id="PTHR37461">
    <property type="entry name" value="ANTI-SIGMA-K FACTOR RSKA"/>
    <property type="match status" value="1"/>
</dbReference>
<dbReference type="AlphaFoldDB" id="A0A7Y9LLB6"/>
<accession>A0A7Y9LLB6</accession>
<dbReference type="InterPro" id="IPR018764">
    <property type="entry name" value="RskA_C"/>
</dbReference>
<name>A0A7Y9LLB6_9BURK</name>